<reference evidence="5 6" key="1">
    <citation type="submission" date="2018-08" db="EMBL/GenBank/DDBJ databases">
        <title>Genomic investigation of the strawberry pathogen Phytophthora fragariae indicates pathogenicity is determined by transcriptional variation in three key races.</title>
        <authorList>
            <person name="Adams T.M."/>
            <person name="Armitage A.D."/>
            <person name="Sobczyk M.K."/>
            <person name="Bates H.J."/>
            <person name="Dunwell J.M."/>
            <person name="Nellist C.F."/>
            <person name="Harrison R.J."/>
        </authorList>
    </citation>
    <scope>NUCLEOTIDE SEQUENCE [LARGE SCALE GENOMIC DNA]</scope>
    <source>
        <strain evidence="5 6">NOV-9</strain>
    </source>
</reference>
<keyword evidence="3" id="KW-0862">Zinc</keyword>
<keyword evidence="2" id="KW-0863">Zinc-finger</keyword>
<sequence length="523" mass="59055">MSLSSRTICNALFTSGGTNVFVCNTCNDTYRSSNGYSNLLNHLRRHHPAYEQLARSALREGNALQLRVVDQRTVDVYRWVEWIVVDKLPFSFCERPNVRANTKLSKINRQTVKIYVVAITDCVEARMKRDLPSPFGVVLDGWTHGGRHYLAIFAVFNGKREGAGVGTQTSADVFDDIHCTTRQFVLLAFCPLEDETDLGAQSVFDLLADTLSRYDRPWQAVTFMVGDNCSVNQSIVRKVGAVPFIGCASHRFNLAMKDYLAKEDALLEKIHALMKRFSTLKGRAVLRQVTPLAPVLRNATRWSSTYAMVERYIALEKCFRGLDHGTVSKHDLGSVFLSRREHGEAKTLLGDLARMEGVTKMLQRSTLTMSATRRLFNQVVQNYPDMKDRLSATAAIINYPALETGLVKIQRGENLNAAERTACASFRASSEPEDHEDGAEDHASIVSEAFKRRKVSKRAKYVDVSFVPPTSNQCERFFSAAKLQLTDLRMKMDAETIEKVMLLSFNRTMWDVYTVEMVRGRQQ</sequence>
<accession>A0A6A3DZM1</accession>
<gene>
    <name evidence="5" type="ORF">PF009_g25008</name>
</gene>
<evidence type="ECO:0000256" key="2">
    <source>
        <dbReference type="ARBA" id="ARBA00022771"/>
    </source>
</evidence>
<evidence type="ECO:0000313" key="5">
    <source>
        <dbReference type="EMBL" id="KAE8924771.1"/>
    </source>
</evidence>
<dbReference type="InterPro" id="IPR003656">
    <property type="entry name" value="Znf_BED"/>
</dbReference>
<evidence type="ECO:0000259" key="4">
    <source>
        <dbReference type="Pfam" id="PF02892"/>
    </source>
</evidence>
<dbReference type="InterPro" id="IPR012337">
    <property type="entry name" value="RNaseH-like_sf"/>
</dbReference>
<dbReference type="InterPro" id="IPR036236">
    <property type="entry name" value="Znf_C2H2_sf"/>
</dbReference>
<dbReference type="SUPFAM" id="SSF57667">
    <property type="entry name" value="beta-beta-alpha zinc fingers"/>
    <property type="match status" value="1"/>
</dbReference>
<evidence type="ECO:0000313" key="6">
    <source>
        <dbReference type="Proteomes" id="UP000429523"/>
    </source>
</evidence>
<feature type="domain" description="BED-type" evidence="4">
    <location>
        <begin position="19"/>
        <end position="48"/>
    </location>
</feature>
<dbReference type="Pfam" id="PF02892">
    <property type="entry name" value="zf-BED"/>
    <property type="match status" value="1"/>
</dbReference>
<dbReference type="GO" id="GO:0008270">
    <property type="term" value="F:zinc ion binding"/>
    <property type="evidence" value="ECO:0007669"/>
    <property type="project" value="UniProtKB-KW"/>
</dbReference>
<protein>
    <recommendedName>
        <fullName evidence="4">BED-type domain-containing protein</fullName>
    </recommendedName>
</protein>
<dbReference type="PANTHER" id="PTHR40866">
    <property type="entry name" value="BED-TYPE DOMAIN-CONTAINING PROTEIN"/>
    <property type="match status" value="1"/>
</dbReference>
<dbReference type="Proteomes" id="UP000429523">
    <property type="component" value="Unassembled WGS sequence"/>
</dbReference>
<name>A0A6A3DZM1_9STRA</name>
<evidence type="ECO:0000256" key="3">
    <source>
        <dbReference type="ARBA" id="ARBA00022833"/>
    </source>
</evidence>
<dbReference type="AlphaFoldDB" id="A0A6A3DZM1"/>
<dbReference type="GO" id="GO:0003677">
    <property type="term" value="F:DNA binding"/>
    <property type="evidence" value="ECO:0007669"/>
    <property type="project" value="InterPro"/>
</dbReference>
<organism evidence="5 6">
    <name type="scientific">Phytophthora fragariae</name>
    <dbReference type="NCBI Taxonomy" id="53985"/>
    <lineage>
        <taxon>Eukaryota</taxon>
        <taxon>Sar</taxon>
        <taxon>Stramenopiles</taxon>
        <taxon>Oomycota</taxon>
        <taxon>Peronosporomycetes</taxon>
        <taxon>Peronosporales</taxon>
        <taxon>Peronosporaceae</taxon>
        <taxon>Phytophthora</taxon>
    </lineage>
</organism>
<keyword evidence="1" id="KW-0479">Metal-binding</keyword>
<evidence type="ECO:0000256" key="1">
    <source>
        <dbReference type="ARBA" id="ARBA00022723"/>
    </source>
</evidence>
<dbReference type="EMBL" id="QXGF01002418">
    <property type="protein sequence ID" value="KAE8924771.1"/>
    <property type="molecule type" value="Genomic_DNA"/>
</dbReference>
<comment type="caution">
    <text evidence="5">The sequence shown here is derived from an EMBL/GenBank/DDBJ whole genome shotgun (WGS) entry which is preliminary data.</text>
</comment>
<dbReference type="PANTHER" id="PTHR40866:SF1">
    <property type="entry name" value="BED-TYPE DOMAIN-CONTAINING PROTEIN"/>
    <property type="match status" value="1"/>
</dbReference>
<dbReference type="SUPFAM" id="SSF53098">
    <property type="entry name" value="Ribonuclease H-like"/>
    <property type="match status" value="1"/>
</dbReference>
<proteinExistence type="predicted"/>